<gene>
    <name evidence="2" type="ORF">ND810_12760</name>
</gene>
<feature type="domain" description="SGNH hydrolase-type esterase" evidence="1">
    <location>
        <begin position="47"/>
        <end position="208"/>
    </location>
</feature>
<comment type="caution">
    <text evidence="2">The sequence shown here is derived from an EMBL/GenBank/DDBJ whole genome shotgun (WGS) entry which is preliminary data.</text>
</comment>
<dbReference type="InterPro" id="IPR013830">
    <property type="entry name" value="SGNH_hydro"/>
</dbReference>
<dbReference type="Gene3D" id="3.40.50.1110">
    <property type="entry name" value="SGNH hydrolase"/>
    <property type="match status" value="1"/>
</dbReference>
<protein>
    <submittedName>
        <fullName evidence="2">SGNH/GDSL hydrolase family protein</fullName>
    </submittedName>
</protein>
<dbReference type="Proteomes" id="UP001209694">
    <property type="component" value="Unassembled WGS sequence"/>
</dbReference>
<evidence type="ECO:0000259" key="1">
    <source>
        <dbReference type="Pfam" id="PF13472"/>
    </source>
</evidence>
<accession>A0AAW5VAG9</accession>
<dbReference type="EMBL" id="JAMQQD010000004">
    <property type="protein sequence ID" value="MCW7516033.1"/>
    <property type="molecule type" value="Genomic_DNA"/>
</dbReference>
<dbReference type="InterPro" id="IPR051532">
    <property type="entry name" value="Ester_Hydrolysis_Enzymes"/>
</dbReference>
<dbReference type="Pfam" id="PF13472">
    <property type="entry name" value="Lipase_GDSL_2"/>
    <property type="match status" value="1"/>
</dbReference>
<dbReference type="SUPFAM" id="SSF52266">
    <property type="entry name" value="SGNH hydrolase"/>
    <property type="match status" value="1"/>
</dbReference>
<dbReference type="AlphaFoldDB" id="A0AAW5VAG9"/>
<keyword evidence="2" id="KW-0378">Hydrolase</keyword>
<dbReference type="PANTHER" id="PTHR30383">
    <property type="entry name" value="THIOESTERASE 1/PROTEASE 1/LYSOPHOSPHOLIPASE L1"/>
    <property type="match status" value="1"/>
</dbReference>
<name>A0AAW5VAG9_9LEPT</name>
<dbReference type="RefSeq" id="WP_265356222.1">
    <property type="nucleotide sequence ID" value="NZ_JAMQPS010000003.1"/>
</dbReference>
<dbReference type="InterPro" id="IPR036514">
    <property type="entry name" value="SGNH_hydro_sf"/>
</dbReference>
<evidence type="ECO:0000313" key="2">
    <source>
        <dbReference type="EMBL" id="MCW7516033.1"/>
    </source>
</evidence>
<dbReference type="GO" id="GO:0016788">
    <property type="term" value="F:hydrolase activity, acting on ester bonds"/>
    <property type="evidence" value="ECO:0007669"/>
    <property type="project" value="UniProtKB-ARBA"/>
</dbReference>
<dbReference type="PROSITE" id="PS51257">
    <property type="entry name" value="PROKAR_LIPOPROTEIN"/>
    <property type="match status" value="1"/>
</dbReference>
<sequence length="279" mass="31909">MKNFRFISIFSLIVFQSCVVFQSTKVPSNNLKGTLEGDVSKSPKIVFLGDSITHGRVSYDYVESIRKNPKLTNALVVNEGINSRLTVQILEQLDSVIKLQPDYVFIMIGTNDLKATLSKEEYEKYANLWKLKEPVTENSFVQNLTTIVRRIQNETKSKIILFSPPILGEDPNSIPFLRSKRFAELTKEVATKQKVIYKPLHETLTTGLLSNQNLPKTPYVKNTWKMYWTILKYYSTTSTWNDLGEANGYYYLTDAIHLNERGGQVVETMVLETLFSQGI</sequence>
<organism evidence="2 3">
    <name type="scientific">Leptospira levettii</name>
    <dbReference type="NCBI Taxonomy" id="2023178"/>
    <lineage>
        <taxon>Bacteria</taxon>
        <taxon>Pseudomonadati</taxon>
        <taxon>Spirochaetota</taxon>
        <taxon>Spirochaetia</taxon>
        <taxon>Leptospirales</taxon>
        <taxon>Leptospiraceae</taxon>
        <taxon>Leptospira</taxon>
    </lineage>
</organism>
<evidence type="ECO:0000313" key="3">
    <source>
        <dbReference type="Proteomes" id="UP001209694"/>
    </source>
</evidence>
<reference evidence="2" key="1">
    <citation type="submission" date="2022-06" db="EMBL/GenBank/DDBJ databases">
        <title>Leptospira isolates from biofilms formed at urban environments.</title>
        <authorList>
            <person name="Ribeiro P.S."/>
            <person name="Sousa T."/>
            <person name="Carvalho N."/>
            <person name="Aburjaile F."/>
            <person name="Neves F."/>
            <person name="Oliveira D."/>
            <person name="Blanco L."/>
            <person name="Lima J."/>
            <person name="Costa F."/>
            <person name="Brenig B."/>
            <person name="Soares S."/>
            <person name="Ramos R."/>
            <person name="Goes-Neto A."/>
            <person name="Matiuzzi M."/>
            <person name="Azevedo V."/>
            <person name="Ristow P."/>
        </authorList>
    </citation>
    <scope>NUCLEOTIDE SEQUENCE</scope>
    <source>
        <strain evidence="2">VSF7</strain>
    </source>
</reference>
<proteinExistence type="predicted"/>